<keyword evidence="1" id="KW-0285">Flavoprotein</keyword>
<evidence type="ECO:0000256" key="1">
    <source>
        <dbReference type="ARBA" id="ARBA00022630"/>
    </source>
</evidence>
<proteinExistence type="predicted"/>
<dbReference type="PANTHER" id="PTHR43278:SF4">
    <property type="entry name" value="NAD(P)H-DEPENDENT FMN-CONTAINING OXIDOREDUCTASE YWQN-RELATED"/>
    <property type="match status" value="1"/>
</dbReference>
<protein>
    <submittedName>
        <fullName evidence="4">Flavodoxin family protein</fullName>
    </submittedName>
</protein>
<name>A0ABV9XJJ0_9ACTN</name>
<dbReference type="Proteomes" id="UP001595829">
    <property type="component" value="Unassembled WGS sequence"/>
</dbReference>
<evidence type="ECO:0000313" key="5">
    <source>
        <dbReference type="Proteomes" id="UP001595829"/>
    </source>
</evidence>
<gene>
    <name evidence="4" type="ORF">ACFPM3_25860</name>
</gene>
<dbReference type="SUPFAM" id="SSF52218">
    <property type="entry name" value="Flavoproteins"/>
    <property type="match status" value="1"/>
</dbReference>
<dbReference type="RefSeq" id="WP_345690075.1">
    <property type="nucleotide sequence ID" value="NZ_BAABIT010000001.1"/>
</dbReference>
<dbReference type="PANTHER" id="PTHR43278">
    <property type="entry name" value="NAD(P)H-DEPENDENT FMN-CONTAINING OXIDOREDUCTASE YWQN-RELATED"/>
    <property type="match status" value="1"/>
</dbReference>
<evidence type="ECO:0000259" key="3">
    <source>
        <dbReference type="Pfam" id="PF03358"/>
    </source>
</evidence>
<evidence type="ECO:0000256" key="2">
    <source>
        <dbReference type="ARBA" id="ARBA00022643"/>
    </source>
</evidence>
<dbReference type="InterPro" id="IPR029039">
    <property type="entry name" value="Flavoprotein-like_sf"/>
</dbReference>
<organism evidence="4 5">
    <name type="scientific">Streptomyces coeruleoprunus</name>
    <dbReference type="NCBI Taxonomy" id="285563"/>
    <lineage>
        <taxon>Bacteria</taxon>
        <taxon>Bacillati</taxon>
        <taxon>Actinomycetota</taxon>
        <taxon>Actinomycetes</taxon>
        <taxon>Kitasatosporales</taxon>
        <taxon>Streptomycetaceae</taxon>
        <taxon>Streptomyces</taxon>
    </lineage>
</organism>
<dbReference type="InterPro" id="IPR005025">
    <property type="entry name" value="FMN_Rdtase-like_dom"/>
</dbReference>
<evidence type="ECO:0000313" key="4">
    <source>
        <dbReference type="EMBL" id="MFC5025556.1"/>
    </source>
</evidence>
<reference evidence="5" key="1">
    <citation type="journal article" date="2019" name="Int. J. Syst. Evol. Microbiol.">
        <title>The Global Catalogue of Microorganisms (GCM) 10K type strain sequencing project: providing services to taxonomists for standard genome sequencing and annotation.</title>
        <authorList>
            <consortium name="The Broad Institute Genomics Platform"/>
            <consortium name="The Broad Institute Genome Sequencing Center for Infectious Disease"/>
            <person name="Wu L."/>
            <person name="Ma J."/>
        </authorList>
    </citation>
    <scope>NUCLEOTIDE SEQUENCE [LARGE SCALE GENOMIC DNA]</scope>
    <source>
        <strain evidence="5">CGMCC 4.1648</strain>
    </source>
</reference>
<keyword evidence="5" id="KW-1185">Reference proteome</keyword>
<dbReference type="EMBL" id="JBHSJD010000022">
    <property type="protein sequence ID" value="MFC5025556.1"/>
    <property type="molecule type" value="Genomic_DNA"/>
</dbReference>
<dbReference type="InterPro" id="IPR051796">
    <property type="entry name" value="ISF_SsuE-like"/>
</dbReference>
<comment type="caution">
    <text evidence="4">The sequence shown here is derived from an EMBL/GenBank/DDBJ whole genome shotgun (WGS) entry which is preliminary data.</text>
</comment>
<dbReference type="Pfam" id="PF03358">
    <property type="entry name" value="FMN_red"/>
    <property type="match status" value="1"/>
</dbReference>
<sequence length="199" mass="21711">MAAAERKFLFLLGSTRPDGNTEQLARRAAEALPEGVRQEWLRLTDLPVPDFADLRHTGDGTHPQPEGNLRHLLDATLDATDIVIASPLYWYSLSTPAKHYLDHWVGWLRLPGLDFKARMAGKTLWGVTALAERDQSVADPLIGSLRHSASYMSMRFGGVLLGNGSAPGQVLADEVAMKEAKDFFSAVQEVSEGDSILAG</sequence>
<accession>A0ABV9XJJ0</accession>
<keyword evidence="2" id="KW-0288">FMN</keyword>
<dbReference type="Gene3D" id="3.40.50.360">
    <property type="match status" value="1"/>
</dbReference>
<feature type="domain" description="NADPH-dependent FMN reductase-like" evidence="3">
    <location>
        <begin position="7"/>
        <end position="133"/>
    </location>
</feature>